<keyword evidence="2" id="KW-1185">Reference proteome</keyword>
<dbReference type="EMBL" id="BEZZ01130973">
    <property type="protein sequence ID" value="GCC44673.1"/>
    <property type="molecule type" value="Genomic_DNA"/>
</dbReference>
<evidence type="ECO:0000313" key="2">
    <source>
        <dbReference type="Proteomes" id="UP000287033"/>
    </source>
</evidence>
<proteinExistence type="predicted"/>
<gene>
    <name evidence="1" type="ORF">chiPu_0028411</name>
</gene>
<dbReference type="Proteomes" id="UP000287033">
    <property type="component" value="Unassembled WGS sequence"/>
</dbReference>
<dbReference type="AlphaFoldDB" id="A0A401TPX6"/>
<reference evidence="1 2" key="1">
    <citation type="journal article" date="2018" name="Nat. Ecol. Evol.">
        <title>Shark genomes provide insights into elasmobranch evolution and the origin of vertebrates.</title>
        <authorList>
            <person name="Hara Y"/>
            <person name="Yamaguchi K"/>
            <person name="Onimaru K"/>
            <person name="Kadota M"/>
            <person name="Koyanagi M"/>
            <person name="Keeley SD"/>
            <person name="Tatsumi K"/>
            <person name="Tanaka K"/>
            <person name="Motone F"/>
            <person name="Kageyama Y"/>
            <person name="Nozu R"/>
            <person name="Adachi N"/>
            <person name="Nishimura O"/>
            <person name="Nakagawa R"/>
            <person name="Tanegashima C"/>
            <person name="Kiyatake I"/>
            <person name="Matsumoto R"/>
            <person name="Murakumo K"/>
            <person name="Nishida K"/>
            <person name="Terakita A"/>
            <person name="Kuratani S"/>
            <person name="Sato K"/>
            <person name="Hyodo S Kuraku.S."/>
        </authorList>
    </citation>
    <scope>NUCLEOTIDE SEQUENCE [LARGE SCALE GENOMIC DNA]</scope>
</reference>
<evidence type="ECO:0000313" key="1">
    <source>
        <dbReference type="EMBL" id="GCC44673.1"/>
    </source>
</evidence>
<comment type="caution">
    <text evidence="1">The sequence shown here is derived from an EMBL/GenBank/DDBJ whole genome shotgun (WGS) entry which is preliminary data.</text>
</comment>
<accession>A0A401TPX6</accession>
<sequence length="70" mass="7856">MDVLVDVIDPANGNKMMVNAVGRTLFGQLDLVGAFKMVDFADCLFVGRDDVHVLFDLRGICHGKLLWYRN</sequence>
<protein>
    <submittedName>
        <fullName evidence="1">Uncharacterized protein</fullName>
    </submittedName>
</protein>
<organism evidence="1 2">
    <name type="scientific">Chiloscyllium punctatum</name>
    <name type="common">Brownbanded bambooshark</name>
    <name type="synonym">Hemiscyllium punctatum</name>
    <dbReference type="NCBI Taxonomy" id="137246"/>
    <lineage>
        <taxon>Eukaryota</taxon>
        <taxon>Metazoa</taxon>
        <taxon>Chordata</taxon>
        <taxon>Craniata</taxon>
        <taxon>Vertebrata</taxon>
        <taxon>Chondrichthyes</taxon>
        <taxon>Elasmobranchii</taxon>
        <taxon>Galeomorphii</taxon>
        <taxon>Galeoidea</taxon>
        <taxon>Orectolobiformes</taxon>
        <taxon>Hemiscylliidae</taxon>
        <taxon>Chiloscyllium</taxon>
    </lineage>
</organism>
<name>A0A401TPX6_CHIPU</name>